<evidence type="ECO:0008006" key="4">
    <source>
        <dbReference type="Google" id="ProtNLM"/>
    </source>
</evidence>
<organism evidence="2 3">
    <name type="scientific">Digitaria exilis</name>
    <dbReference type="NCBI Taxonomy" id="1010633"/>
    <lineage>
        <taxon>Eukaryota</taxon>
        <taxon>Viridiplantae</taxon>
        <taxon>Streptophyta</taxon>
        <taxon>Embryophyta</taxon>
        <taxon>Tracheophyta</taxon>
        <taxon>Spermatophyta</taxon>
        <taxon>Magnoliopsida</taxon>
        <taxon>Liliopsida</taxon>
        <taxon>Poales</taxon>
        <taxon>Poaceae</taxon>
        <taxon>PACMAD clade</taxon>
        <taxon>Panicoideae</taxon>
        <taxon>Panicodae</taxon>
        <taxon>Paniceae</taxon>
        <taxon>Anthephorinae</taxon>
        <taxon>Digitaria</taxon>
    </lineage>
</organism>
<dbReference type="AlphaFoldDB" id="A0A835KHZ4"/>
<evidence type="ECO:0000313" key="3">
    <source>
        <dbReference type="Proteomes" id="UP000636709"/>
    </source>
</evidence>
<sequence>MWSFLSEVLEINCGRDFESIARMRLSKKYVVVNIFTSVALWGLWKLRSYLCFRMVFGEMSRRYC</sequence>
<proteinExistence type="predicted"/>
<evidence type="ECO:0000256" key="1">
    <source>
        <dbReference type="SAM" id="Phobius"/>
    </source>
</evidence>
<keyword evidence="3" id="KW-1185">Reference proteome</keyword>
<gene>
    <name evidence="2" type="ORF">HU200_019320</name>
</gene>
<feature type="transmembrane region" description="Helical" evidence="1">
    <location>
        <begin position="29"/>
        <end position="46"/>
    </location>
</feature>
<keyword evidence="1" id="KW-0812">Transmembrane</keyword>
<name>A0A835KHZ4_9POAL</name>
<comment type="caution">
    <text evidence="2">The sequence shown here is derived from an EMBL/GenBank/DDBJ whole genome shotgun (WGS) entry which is preliminary data.</text>
</comment>
<dbReference type="Proteomes" id="UP000636709">
    <property type="component" value="Unassembled WGS sequence"/>
</dbReference>
<dbReference type="OrthoDB" id="682975at2759"/>
<dbReference type="EMBL" id="JACEFO010001646">
    <property type="protein sequence ID" value="KAF8726840.1"/>
    <property type="molecule type" value="Genomic_DNA"/>
</dbReference>
<keyword evidence="1" id="KW-0472">Membrane</keyword>
<reference evidence="2" key="1">
    <citation type="submission" date="2020-07" db="EMBL/GenBank/DDBJ databases">
        <title>Genome sequence and genetic diversity analysis of an under-domesticated orphan crop, white fonio (Digitaria exilis).</title>
        <authorList>
            <person name="Bennetzen J.L."/>
            <person name="Chen S."/>
            <person name="Ma X."/>
            <person name="Wang X."/>
            <person name="Yssel A.E.J."/>
            <person name="Chaluvadi S.R."/>
            <person name="Johnson M."/>
            <person name="Gangashetty P."/>
            <person name="Hamidou F."/>
            <person name="Sanogo M.D."/>
            <person name="Zwaenepoel A."/>
            <person name="Wallace J."/>
            <person name="Van De Peer Y."/>
            <person name="Van Deynze A."/>
        </authorList>
    </citation>
    <scope>NUCLEOTIDE SEQUENCE</scope>
    <source>
        <tissue evidence="2">Leaves</tissue>
    </source>
</reference>
<evidence type="ECO:0000313" key="2">
    <source>
        <dbReference type="EMBL" id="KAF8726840.1"/>
    </source>
</evidence>
<keyword evidence="1" id="KW-1133">Transmembrane helix</keyword>
<protein>
    <recommendedName>
        <fullName evidence="4">Transmembrane protein</fullName>
    </recommendedName>
</protein>
<accession>A0A835KHZ4</accession>